<keyword evidence="11" id="KW-0391">Immunity</keyword>
<accession>A0A6J2PBK6</accession>
<evidence type="ECO:0000259" key="21">
    <source>
        <dbReference type="PROSITE" id="PS50923"/>
    </source>
</evidence>
<keyword evidence="13" id="KW-0325">Glycoprotein</keyword>
<dbReference type="PROSITE" id="PS50923">
    <property type="entry name" value="SUSHI"/>
    <property type="match status" value="1"/>
</dbReference>
<name>A0A6J2PBK6_COTGO</name>
<keyword evidence="9" id="KW-0378">Hydrolase</keyword>
<dbReference type="KEGG" id="cgob:115005685"/>
<evidence type="ECO:0000313" key="22">
    <source>
        <dbReference type="Proteomes" id="UP000504630"/>
    </source>
</evidence>
<dbReference type="PROSITE" id="PS00135">
    <property type="entry name" value="TRYPSIN_SER"/>
    <property type="match status" value="1"/>
</dbReference>
<dbReference type="RefSeq" id="XP_029283488.1">
    <property type="nucleotide sequence ID" value="XM_029427628.1"/>
</dbReference>
<dbReference type="PANTHER" id="PTHR24255:SF25">
    <property type="entry name" value="COMPLEMENT C1R SUBCOMPONENT"/>
    <property type="match status" value="1"/>
</dbReference>
<evidence type="ECO:0000256" key="6">
    <source>
        <dbReference type="ARBA" id="ARBA00022659"/>
    </source>
</evidence>
<dbReference type="GO" id="GO:0072562">
    <property type="term" value="C:blood microparticle"/>
    <property type="evidence" value="ECO:0007669"/>
    <property type="project" value="TreeGrafter"/>
</dbReference>
<dbReference type="PROSITE" id="PS01180">
    <property type="entry name" value="CUB"/>
    <property type="match status" value="1"/>
</dbReference>
<dbReference type="GO" id="GO:0006956">
    <property type="term" value="P:complement activation"/>
    <property type="evidence" value="ECO:0007669"/>
    <property type="project" value="InterPro"/>
</dbReference>
<keyword evidence="7" id="KW-0645">Protease</keyword>
<dbReference type="PIRSF" id="PIRSF001155">
    <property type="entry name" value="C1r_C1s_MASP"/>
    <property type="match status" value="1"/>
</dbReference>
<dbReference type="InterPro" id="IPR033116">
    <property type="entry name" value="TRYPSIN_SER"/>
</dbReference>
<keyword evidence="22" id="KW-1185">Reference proteome</keyword>
<dbReference type="Gene3D" id="2.40.10.10">
    <property type="entry name" value="Trypsin-like serine proteases"/>
    <property type="match status" value="1"/>
</dbReference>
<feature type="disulfide bond" description="Interchain (between heavy and light chains)" evidence="15">
    <location>
        <begin position="306"/>
        <end position="427"/>
    </location>
</feature>
<feature type="disulfide bond" evidence="15">
    <location>
        <begin position="241"/>
        <end position="285"/>
    </location>
</feature>
<keyword evidence="14" id="KW-0379">Hydroxylation</keyword>
<keyword evidence="4" id="KW-0597">Phosphoprotein</keyword>
<dbReference type="GeneID" id="115005685"/>
<evidence type="ECO:0000256" key="12">
    <source>
        <dbReference type="ARBA" id="ARBA00023157"/>
    </source>
</evidence>
<dbReference type="CDD" id="cd00041">
    <property type="entry name" value="CUB"/>
    <property type="match status" value="1"/>
</dbReference>
<feature type="region of interest" description="Disordered" evidence="17">
    <location>
        <begin position="155"/>
        <end position="204"/>
    </location>
</feature>
<reference evidence="23" key="1">
    <citation type="submission" date="2025-08" db="UniProtKB">
        <authorList>
            <consortium name="RefSeq"/>
        </authorList>
    </citation>
    <scope>IDENTIFICATION</scope>
</reference>
<dbReference type="Pfam" id="PF00431">
    <property type="entry name" value="CUB"/>
    <property type="match status" value="1"/>
</dbReference>
<evidence type="ECO:0000256" key="9">
    <source>
        <dbReference type="ARBA" id="ARBA00022801"/>
    </source>
</evidence>
<gene>
    <name evidence="23" type="primary">LOC115005685</name>
</gene>
<evidence type="ECO:0000256" key="1">
    <source>
        <dbReference type="ARBA" id="ARBA00004613"/>
    </source>
</evidence>
<dbReference type="Proteomes" id="UP000504630">
    <property type="component" value="Unplaced"/>
</dbReference>
<evidence type="ECO:0000256" key="5">
    <source>
        <dbReference type="ARBA" id="ARBA00022588"/>
    </source>
</evidence>
<comment type="subcellular location">
    <subcellularLocation>
        <location evidence="1">Secreted</location>
    </subcellularLocation>
</comment>
<dbReference type="InterPro" id="IPR035976">
    <property type="entry name" value="Sushi/SCR/CCP_sf"/>
</dbReference>
<evidence type="ECO:0000256" key="8">
    <source>
        <dbReference type="ARBA" id="ARBA00022729"/>
    </source>
</evidence>
<dbReference type="GO" id="GO:0004252">
    <property type="term" value="F:serine-type endopeptidase activity"/>
    <property type="evidence" value="ECO:0007669"/>
    <property type="project" value="InterPro"/>
</dbReference>
<dbReference type="FunFam" id="2.40.10.10:FF:000003">
    <property type="entry name" value="Transmembrane serine protease 3"/>
    <property type="match status" value="1"/>
</dbReference>
<keyword evidence="8 18" id="KW-0732">Signal</keyword>
<dbReference type="PANTHER" id="PTHR24255">
    <property type="entry name" value="COMPLEMENT COMPONENT 1, S SUBCOMPONENT-RELATED"/>
    <property type="match status" value="1"/>
</dbReference>
<evidence type="ECO:0000259" key="19">
    <source>
        <dbReference type="PROSITE" id="PS01180"/>
    </source>
</evidence>
<dbReference type="OrthoDB" id="6261922at2759"/>
<evidence type="ECO:0000256" key="2">
    <source>
        <dbReference type="ARBA" id="ARBA00022525"/>
    </source>
</evidence>
<dbReference type="GO" id="GO:0031638">
    <property type="term" value="P:zymogen activation"/>
    <property type="evidence" value="ECO:0007669"/>
    <property type="project" value="TreeGrafter"/>
</dbReference>
<evidence type="ECO:0000256" key="16">
    <source>
        <dbReference type="PROSITE-ProRule" id="PRU00302"/>
    </source>
</evidence>
<feature type="domain" description="CUB" evidence="19">
    <location>
        <begin position="12"/>
        <end position="134"/>
    </location>
</feature>
<dbReference type="SMART" id="SM00020">
    <property type="entry name" value="Tryp_SPc"/>
    <property type="match status" value="1"/>
</dbReference>
<dbReference type="Gene3D" id="2.10.70.10">
    <property type="entry name" value="Complement Module, domain 1"/>
    <property type="match status" value="1"/>
</dbReference>
<dbReference type="FunFam" id="2.60.120.290:FF:000012">
    <property type="entry name" value="mannan-binding lectin serine protease 1 isoform X1"/>
    <property type="match status" value="1"/>
</dbReference>
<comment type="caution">
    <text evidence="16">Lacks conserved residue(s) required for the propagation of feature annotation.</text>
</comment>
<dbReference type="InterPro" id="IPR000859">
    <property type="entry name" value="CUB_dom"/>
</dbReference>
<dbReference type="SUPFAM" id="SSF49854">
    <property type="entry name" value="Spermadhesin, CUB domain"/>
    <property type="match status" value="1"/>
</dbReference>
<dbReference type="Pfam" id="PF00089">
    <property type="entry name" value="Trypsin"/>
    <property type="match status" value="1"/>
</dbReference>
<evidence type="ECO:0000256" key="18">
    <source>
        <dbReference type="SAM" id="SignalP"/>
    </source>
</evidence>
<dbReference type="InParanoid" id="A0A6J2PBK6"/>
<feature type="signal peptide" evidence="18">
    <location>
        <begin position="1"/>
        <end position="20"/>
    </location>
</feature>
<evidence type="ECO:0000256" key="13">
    <source>
        <dbReference type="ARBA" id="ARBA00023180"/>
    </source>
</evidence>
<evidence type="ECO:0000256" key="14">
    <source>
        <dbReference type="ARBA" id="ARBA00023278"/>
    </source>
</evidence>
<dbReference type="InterPro" id="IPR001314">
    <property type="entry name" value="Peptidase_S1A"/>
</dbReference>
<sequence length="550" mass="61090">MGWTCCVIWFLCLSARECLESKIQGEVKSPQYPRPYPPSTLSQWTYGAPEGYKMQLYLTHLDIKDSVGCHEDFLMVLDDQNVLGKFCGQENSSNYPGKEPILSHGSSLTLLFRASASDPEQQQHTGFFGRYVAIVALRQPPTTVGLHKTPIPEPFLGTRLALGGPRSLQGTSRSRRKRPRPRQTPPRRPPERFRPHPARPPLRPPERLHPHFFKFYNCRCVINVWLSCPFPGNVAKDATDCGEPEPLLNGGMIVLSRQDQYASVMYYCNEPYYSLPGGVNVTFTCEGDGKWRSKHSDVTPTCMPVCGQPTTLISNFQRILGGREAPDNTIPWQVLVSLKVWGGGGMVIGDRWIMTAAQVVNNANPISKEQIKIYMGRTDVNTLTDSHVFVASIHIHPEYNVIRSDNDIALIKLRDPITFNSSIMPICLPAEGATYVTGMMGLVSGFGDRVLRLNYVEVPVVDQETCKNSLFPRADASYLTNNMICAGLPEGGKDACRGDSGGPFALNDNGSFWAAGISSWGEGCGRPGKYGVYTRVANYIDWINKTMQEN</sequence>
<feature type="domain" description="Peptidase S1" evidence="20">
    <location>
        <begin position="319"/>
        <end position="548"/>
    </location>
</feature>
<evidence type="ECO:0000256" key="4">
    <source>
        <dbReference type="ARBA" id="ARBA00022553"/>
    </source>
</evidence>
<feature type="disulfide bond" evidence="15">
    <location>
        <begin position="466"/>
        <end position="485"/>
    </location>
</feature>
<keyword evidence="3" id="KW-0245">EGF-like domain</keyword>
<feature type="domain" description="Sushi" evidence="21">
    <location>
        <begin position="239"/>
        <end position="304"/>
    </location>
</feature>
<keyword evidence="5" id="KW-0399">Innate immunity</keyword>
<feature type="disulfide bond" evidence="15">
    <location>
        <begin position="496"/>
        <end position="524"/>
    </location>
</feature>
<dbReference type="AlphaFoldDB" id="A0A6J2PBK6"/>
<keyword evidence="2" id="KW-0964">Secreted</keyword>
<protein>
    <submittedName>
        <fullName evidence="23">Complement C1r-B subcomponent-like</fullName>
    </submittedName>
</protein>
<dbReference type="InterPro" id="IPR009003">
    <property type="entry name" value="Peptidase_S1_PA"/>
</dbReference>
<keyword evidence="12 15" id="KW-1015">Disulfide bond</keyword>
<keyword evidence="6 16" id="KW-0768">Sushi</keyword>
<evidence type="ECO:0000256" key="7">
    <source>
        <dbReference type="ARBA" id="ARBA00022670"/>
    </source>
</evidence>
<dbReference type="SUPFAM" id="SSF50494">
    <property type="entry name" value="Trypsin-like serine proteases"/>
    <property type="match status" value="1"/>
</dbReference>
<evidence type="ECO:0000256" key="10">
    <source>
        <dbReference type="ARBA" id="ARBA00022825"/>
    </source>
</evidence>
<dbReference type="SUPFAM" id="SSF57535">
    <property type="entry name" value="Complement control module/SCR domain"/>
    <property type="match status" value="1"/>
</dbReference>
<dbReference type="InterPro" id="IPR024175">
    <property type="entry name" value="Pept_S1A_C1r/C1S/mannan-bd"/>
</dbReference>
<dbReference type="PRINTS" id="PR00722">
    <property type="entry name" value="CHYMOTRYPSIN"/>
</dbReference>
<dbReference type="InterPro" id="IPR001254">
    <property type="entry name" value="Trypsin_dom"/>
</dbReference>
<dbReference type="SMART" id="SM00042">
    <property type="entry name" value="CUB"/>
    <property type="match status" value="1"/>
</dbReference>
<feature type="chain" id="PRO_5026948618" evidence="18">
    <location>
        <begin position="21"/>
        <end position="550"/>
    </location>
</feature>
<evidence type="ECO:0000313" key="23">
    <source>
        <dbReference type="RefSeq" id="XP_029283488.1"/>
    </source>
</evidence>
<evidence type="ECO:0000256" key="15">
    <source>
        <dbReference type="PIRSR" id="PIRSR001155-2"/>
    </source>
</evidence>
<organism evidence="22 23">
    <name type="scientific">Cottoperca gobio</name>
    <name type="common">Frogmouth</name>
    <name type="synonym">Aphritis gobio</name>
    <dbReference type="NCBI Taxonomy" id="56716"/>
    <lineage>
        <taxon>Eukaryota</taxon>
        <taxon>Metazoa</taxon>
        <taxon>Chordata</taxon>
        <taxon>Craniata</taxon>
        <taxon>Vertebrata</taxon>
        <taxon>Euteleostomi</taxon>
        <taxon>Actinopterygii</taxon>
        <taxon>Neopterygii</taxon>
        <taxon>Teleostei</taxon>
        <taxon>Neoteleostei</taxon>
        <taxon>Acanthomorphata</taxon>
        <taxon>Eupercaria</taxon>
        <taxon>Perciformes</taxon>
        <taxon>Notothenioidei</taxon>
        <taxon>Bovichtidae</taxon>
        <taxon>Cottoperca</taxon>
    </lineage>
</organism>
<dbReference type="InterPro" id="IPR000436">
    <property type="entry name" value="Sushi_SCR_CCP_dom"/>
</dbReference>
<evidence type="ECO:0000256" key="3">
    <source>
        <dbReference type="ARBA" id="ARBA00022536"/>
    </source>
</evidence>
<evidence type="ECO:0000256" key="17">
    <source>
        <dbReference type="SAM" id="MobiDB-lite"/>
    </source>
</evidence>
<dbReference type="GO" id="GO:0045087">
    <property type="term" value="P:innate immune response"/>
    <property type="evidence" value="ECO:0007669"/>
    <property type="project" value="UniProtKB-KW"/>
</dbReference>
<feature type="disulfide bond" evidence="15">
    <location>
        <begin position="268"/>
        <end position="302"/>
    </location>
</feature>
<evidence type="ECO:0000259" key="20">
    <source>
        <dbReference type="PROSITE" id="PS50240"/>
    </source>
</evidence>
<proteinExistence type="predicted"/>
<dbReference type="CDD" id="cd00190">
    <property type="entry name" value="Tryp_SPc"/>
    <property type="match status" value="1"/>
</dbReference>
<keyword evidence="10" id="KW-0720">Serine protease</keyword>
<dbReference type="CDD" id="cd00033">
    <property type="entry name" value="CCP"/>
    <property type="match status" value="1"/>
</dbReference>
<dbReference type="Gene3D" id="2.60.120.290">
    <property type="entry name" value="Spermadhesin, CUB domain"/>
    <property type="match status" value="1"/>
</dbReference>
<dbReference type="PROSITE" id="PS50240">
    <property type="entry name" value="TRYPSIN_DOM"/>
    <property type="match status" value="1"/>
</dbReference>
<evidence type="ECO:0000256" key="11">
    <source>
        <dbReference type="ARBA" id="ARBA00022859"/>
    </source>
</evidence>
<dbReference type="InterPro" id="IPR035914">
    <property type="entry name" value="Sperma_CUB_dom_sf"/>
</dbReference>
<dbReference type="InterPro" id="IPR043504">
    <property type="entry name" value="Peptidase_S1_PA_chymotrypsin"/>
</dbReference>